<keyword evidence="4" id="KW-0812">Transmembrane</keyword>
<organism evidence="6 7">
    <name type="scientific">Cordylochernes scorpioides</name>
    <dbReference type="NCBI Taxonomy" id="51811"/>
    <lineage>
        <taxon>Eukaryota</taxon>
        <taxon>Metazoa</taxon>
        <taxon>Ecdysozoa</taxon>
        <taxon>Arthropoda</taxon>
        <taxon>Chelicerata</taxon>
        <taxon>Arachnida</taxon>
        <taxon>Pseudoscorpiones</taxon>
        <taxon>Cheliferoidea</taxon>
        <taxon>Chernetidae</taxon>
        <taxon>Cordylochernes</taxon>
    </lineage>
</organism>
<dbReference type="InterPro" id="IPR029058">
    <property type="entry name" value="AB_hydrolase_fold"/>
</dbReference>
<dbReference type="Gene3D" id="3.40.50.1820">
    <property type="entry name" value="alpha/beta hydrolase"/>
    <property type="match status" value="1"/>
</dbReference>
<keyword evidence="2" id="KW-0732">Signal</keyword>
<dbReference type="PANTHER" id="PTHR43903">
    <property type="entry name" value="NEUROLIGIN"/>
    <property type="match status" value="1"/>
</dbReference>
<feature type="transmembrane region" description="Helical" evidence="4">
    <location>
        <begin position="527"/>
        <end position="551"/>
    </location>
</feature>
<gene>
    <name evidence="6" type="ORF">LAZ67_20002193</name>
</gene>
<dbReference type="PROSITE" id="PS00941">
    <property type="entry name" value="CARBOXYLESTERASE_B_2"/>
    <property type="match status" value="1"/>
</dbReference>
<dbReference type="Proteomes" id="UP001235939">
    <property type="component" value="Chromosome 20"/>
</dbReference>
<dbReference type="InterPro" id="IPR051093">
    <property type="entry name" value="Neuroligin/BSAL"/>
</dbReference>
<evidence type="ECO:0000313" key="6">
    <source>
        <dbReference type="EMBL" id="UYV81750.1"/>
    </source>
</evidence>
<proteinExistence type="inferred from homology"/>
<feature type="non-terminal residue" evidence="6">
    <location>
        <position position="1"/>
    </location>
</feature>
<evidence type="ECO:0000256" key="3">
    <source>
        <dbReference type="ARBA" id="ARBA00023180"/>
    </source>
</evidence>
<evidence type="ECO:0000256" key="1">
    <source>
        <dbReference type="ARBA" id="ARBA00005964"/>
    </source>
</evidence>
<comment type="similarity">
    <text evidence="1">Belongs to the type-B carboxylesterase/lipase family.</text>
</comment>
<reference evidence="6 7" key="1">
    <citation type="submission" date="2022-01" db="EMBL/GenBank/DDBJ databases">
        <title>A chromosomal length assembly of Cordylochernes scorpioides.</title>
        <authorList>
            <person name="Zeh D."/>
            <person name="Zeh J."/>
        </authorList>
    </citation>
    <scope>NUCLEOTIDE SEQUENCE [LARGE SCALE GENOMIC DNA]</scope>
    <source>
        <strain evidence="6">IN4F17</strain>
        <tissue evidence="6">Whole Body</tissue>
    </source>
</reference>
<evidence type="ECO:0000259" key="5">
    <source>
        <dbReference type="Pfam" id="PF00135"/>
    </source>
</evidence>
<evidence type="ECO:0000256" key="4">
    <source>
        <dbReference type="SAM" id="Phobius"/>
    </source>
</evidence>
<keyword evidence="7" id="KW-1185">Reference proteome</keyword>
<accession>A0ABY6LQF3</accession>
<protein>
    <submittedName>
        <fullName evidence="6">Gli</fullName>
    </submittedName>
</protein>
<keyword evidence="4" id="KW-1133">Transmembrane helix</keyword>
<evidence type="ECO:0000256" key="2">
    <source>
        <dbReference type="ARBA" id="ARBA00022729"/>
    </source>
</evidence>
<keyword evidence="4" id="KW-0472">Membrane</keyword>
<name>A0ABY6LQF3_9ARAC</name>
<dbReference type="Pfam" id="PF00135">
    <property type="entry name" value="COesterase"/>
    <property type="match status" value="1"/>
</dbReference>
<dbReference type="InterPro" id="IPR002018">
    <property type="entry name" value="CarbesteraseB"/>
</dbReference>
<evidence type="ECO:0000313" key="7">
    <source>
        <dbReference type="Proteomes" id="UP001235939"/>
    </source>
</evidence>
<dbReference type="SUPFAM" id="SSF53474">
    <property type="entry name" value="alpha/beta-Hydrolases"/>
    <property type="match status" value="1"/>
</dbReference>
<dbReference type="EMBL" id="CP092882">
    <property type="protein sequence ID" value="UYV81750.1"/>
    <property type="molecule type" value="Genomic_DNA"/>
</dbReference>
<keyword evidence="3" id="KW-0325">Glycoprotein</keyword>
<sequence>MALQEPQVAAWKLANQQDYQLACPQHYQYYGQELGVRDISEDCLYLNVFTPYARPMAREKFAVMVYIHGGFWDHGSANTFPPHMLVASQQVVVVTFNFRLGPLGFLATGDGAAPGNYGLLDQRMAIQWVYDNIEAFNGDRERITLFGPGSGAASAGLHMLSPSSARMVRRVIAQSGSAVADWAVATRPSIVNSSAAALARQVGCHDIRDSWRMVECLRRVPFTDMIGLTMRPEAGWTMWSPVVDRHTRDQNFLPYSPQELLQSSSTVFRPDIAYMAGVTRNEGSAFLKEEIKEPNHEVTPEILHRRIWDYIRMYNFTLDRAALIKAIEFMYWPASDRKNHTLLRQAYIDLLSDSYINAPNDKMAKLLMQRSVRTYLYVLNYTLEGLPQRDTWEGVPHNHEYFMVTGAPFMDHSIYPPYMNLANARWTESDRNMSQLLMTLWANFAKHGDPTPVLLNDHVLWRESSLESMRFLMLNNTNYTTRMVDGGFRQKESQFWSEYLPSSVLSTDSPPIWGQPEWQQDRQRYQVALSCVAGLAALCFVLMVLCCCLYCRSR</sequence>
<feature type="domain" description="Carboxylesterase type B" evidence="5">
    <location>
        <begin position="14"/>
        <end position="496"/>
    </location>
</feature>
<dbReference type="InterPro" id="IPR019819">
    <property type="entry name" value="Carboxylesterase_B_CS"/>
</dbReference>